<keyword evidence="1" id="KW-0808">Transferase</keyword>
<dbReference type="GO" id="GO:0003887">
    <property type="term" value="F:DNA-directed DNA polymerase activity"/>
    <property type="evidence" value="ECO:0007669"/>
    <property type="project" value="UniProtKB-KW"/>
</dbReference>
<dbReference type="PANTHER" id="PTHR34388">
    <property type="entry name" value="DNA POLYMERASE III SUBUNIT DELTA"/>
    <property type="match status" value="1"/>
</dbReference>
<dbReference type="OrthoDB" id="5443838at2"/>
<keyword evidence="2" id="KW-0548">Nucleotidyltransferase</keyword>
<dbReference type="Proteomes" id="UP000198324">
    <property type="component" value="Unassembled WGS sequence"/>
</dbReference>
<keyword evidence="6" id="KW-1185">Reference proteome</keyword>
<keyword evidence="4" id="KW-0239">DNA-directed DNA polymerase</keyword>
<dbReference type="InterPro" id="IPR005790">
    <property type="entry name" value="DNA_polIII_delta"/>
</dbReference>
<dbReference type="Gene3D" id="1.10.8.60">
    <property type="match status" value="1"/>
</dbReference>
<evidence type="ECO:0000313" key="6">
    <source>
        <dbReference type="Proteomes" id="UP000198324"/>
    </source>
</evidence>
<reference evidence="5 6" key="1">
    <citation type="submission" date="2017-06" db="EMBL/GenBank/DDBJ databases">
        <authorList>
            <person name="Kim H.J."/>
            <person name="Triplett B.A."/>
        </authorList>
    </citation>
    <scope>NUCLEOTIDE SEQUENCE [LARGE SCALE GENOMIC DNA]</scope>
    <source>
        <strain evidence="5 6">DSM 13116</strain>
    </source>
</reference>
<dbReference type="PANTHER" id="PTHR34388:SF1">
    <property type="entry name" value="DNA POLYMERASE III SUBUNIT DELTA"/>
    <property type="match status" value="1"/>
</dbReference>
<organism evidence="5 6">
    <name type="scientific">Humidesulfovibrio mexicanus</name>
    <dbReference type="NCBI Taxonomy" id="147047"/>
    <lineage>
        <taxon>Bacteria</taxon>
        <taxon>Pseudomonadati</taxon>
        <taxon>Thermodesulfobacteriota</taxon>
        <taxon>Desulfovibrionia</taxon>
        <taxon>Desulfovibrionales</taxon>
        <taxon>Desulfovibrionaceae</taxon>
        <taxon>Humidesulfovibrio</taxon>
    </lineage>
</organism>
<dbReference type="RefSeq" id="WP_089272082.1">
    <property type="nucleotide sequence ID" value="NZ_FZOC01000001.1"/>
</dbReference>
<keyword evidence="3" id="KW-0235">DNA replication</keyword>
<dbReference type="GO" id="GO:0006261">
    <property type="term" value="P:DNA-templated DNA replication"/>
    <property type="evidence" value="ECO:0007669"/>
    <property type="project" value="TreeGrafter"/>
</dbReference>
<gene>
    <name evidence="5" type="ORF">SAMN04488503_0889</name>
</gene>
<sequence>MSPAQPNTQRTARRGHRVLICPDAELLRRQVAKLAEGMGGGTARKIFWGDDEPFPQAYWGELTIQNLFSTPTVLVLRRADALKAEQWDRLDETIGLAASTVLPVFCLEGRWKDSKQAPVPAFLTKRGLWQAAEKNAWIWQSPGLTESTLGKFIDRWATEKGLALDAPARQALAAALPHDALAAGLELDKLELAAGESGRVTAAMAELVAPHGDMEFFDFMRALAVPPGRDPQSARAVWARVLDDHLRPGGDKILFQLLGYVAWQARQMWMLNEGEEQKVRMNPRDKPALAQMARRLGRAGIAQVIELTLDAQLGVIGGTRRPDDTLESYVAELSALLSGQDGPSARGGGPG</sequence>
<dbReference type="GO" id="GO:0003677">
    <property type="term" value="F:DNA binding"/>
    <property type="evidence" value="ECO:0007669"/>
    <property type="project" value="InterPro"/>
</dbReference>
<dbReference type="EMBL" id="FZOC01000001">
    <property type="protein sequence ID" value="SNR69091.1"/>
    <property type="molecule type" value="Genomic_DNA"/>
</dbReference>
<evidence type="ECO:0000256" key="1">
    <source>
        <dbReference type="ARBA" id="ARBA00022679"/>
    </source>
</evidence>
<accession>A0A238YEB9</accession>
<name>A0A238YEB9_9BACT</name>
<protein>
    <submittedName>
        <fullName evidence="5">DNA polymerase III, delta subunit</fullName>
    </submittedName>
</protein>
<evidence type="ECO:0000313" key="5">
    <source>
        <dbReference type="EMBL" id="SNR69091.1"/>
    </source>
</evidence>
<dbReference type="AlphaFoldDB" id="A0A238YEB9"/>
<evidence type="ECO:0000256" key="4">
    <source>
        <dbReference type="ARBA" id="ARBA00022932"/>
    </source>
</evidence>
<evidence type="ECO:0000256" key="3">
    <source>
        <dbReference type="ARBA" id="ARBA00022705"/>
    </source>
</evidence>
<proteinExistence type="predicted"/>
<dbReference type="GO" id="GO:0009360">
    <property type="term" value="C:DNA polymerase III complex"/>
    <property type="evidence" value="ECO:0007669"/>
    <property type="project" value="TreeGrafter"/>
</dbReference>
<evidence type="ECO:0000256" key="2">
    <source>
        <dbReference type="ARBA" id="ARBA00022695"/>
    </source>
</evidence>